<dbReference type="CDD" id="cd00475">
    <property type="entry name" value="Cis_IPPS"/>
    <property type="match status" value="1"/>
</dbReference>
<keyword evidence="2" id="KW-0479">Metal-binding</keyword>
<keyword evidence="1 2" id="KW-0808">Transferase</keyword>
<feature type="binding site" evidence="2">
    <location>
        <position position="44"/>
    </location>
    <ligand>
        <name>substrate</name>
    </ligand>
</feature>
<dbReference type="InterPro" id="IPR018520">
    <property type="entry name" value="UPP_synth-like_CS"/>
</dbReference>
<proteinExistence type="inferred from homology"/>
<feature type="active site" evidence="2">
    <location>
        <position position="27"/>
    </location>
</feature>
<feature type="binding site" evidence="2">
    <location>
        <begin position="72"/>
        <end position="74"/>
    </location>
    <ligand>
        <name>substrate</name>
    </ligand>
</feature>
<feature type="binding site" evidence="2">
    <location>
        <position position="40"/>
    </location>
    <ligand>
        <name>substrate</name>
    </ligand>
</feature>
<dbReference type="GO" id="GO:0008834">
    <property type="term" value="F:ditrans,polycis-undecaprenyl-diphosphate synthase [(2E,6E)-farnesyl-diphosphate specific] activity"/>
    <property type="evidence" value="ECO:0007669"/>
    <property type="project" value="UniProtKB-EC"/>
</dbReference>
<keyword evidence="4" id="KW-1185">Reference proteome</keyword>
<evidence type="ECO:0000256" key="2">
    <source>
        <dbReference type="HAMAP-Rule" id="MF_01139"/>
    </source>
</evidence>
<feature type="active site" description="Proton acceptor" evidence="2">
    <location>
        <position position="75"/>
    </location>
</feature>
<feature type="binding site" evidence="2">
    <location>
        <begin position="201"/>
        <end position="203"/>
    </location>
    <ligand>
        <name>substrate</name>
    </ligand>
</feature>
<dbReference type="NCBIfam" id="NF011405">
    <property type="entry name" value="PRK14830.1"/>
    <property type="match status" value="1"/>
</dbReference>
<keyword evidence="2" id="KW-0460">Magnesium</keyword>
<feature type="binding site" evidence="2">
    <location>
        <position position="76"/>
    </location>
    <ligand>
        <name>substrate</name>
    </ligand>
</feature>
<dbReference type="Pfam" id="PF01255">
    <property type="entry name" value="Prenyltransf"/>
    <property type="match status" value="1"/>
</dbReference>
<dbReference type="InterPro" id="IPR036424">
    <property type="entry name" value="UPP_synth-like_sf"/>
</dbReference>
<dbReference type="HAMAP" id="MF_01139">
    <property type="entry name" value="ISPT"/>
    <property type="match status" value="1"/>
</dbReference>
<evidence type="ECO:0000313" key="4">
    <source>
        <dbReference type="Proteomes" id="UP001258315"/>
    </source>
</evidence>
<feature type="binding site" evidence="2">
    <location>
        <position position="195"/>
    </location>
    <ligand>
        <name>substrate</name>
    </ligand>
</feature>
<feature type="binding site" evidence="2">
    <location>
        <position position="78"/>
    </location>
    <ligand>
        <name>substrate</name>
    </ligand>
</feature>
<gene>
    <name evidence="3" type="ORF">QE417_003898</name>
</gene>
<organism evidence="3 4">
    <name type="scientific">Mucilaginibacter terrae</name>
    <dbReference type="NCBI Taxonomy" id="1955052"/>
    <lineage>
        <taxon>Bacteria</taxon>
        <taxon>Pseudomonadati</taxon>
        <taxon>Bacteroidota</taxon>
        <taxon>Sphingobacteriia</taxon>
        <taxon>Sphingobacteriales</taxon>
        <taxon>Sphingobacteriaceae</taxon>
        <taxon>Mucilaginibacter</taxon>
    </lineage>
</organism>
<dbReference type="Proteomes" id="UP001258315">
    <property type="component" value="Unassembled WGS sequence"/>
</dbReference>
<comment type="cofactor">
    <cofactor evidence="2">
        <name>Mg(2+)</name>
        <dbReference type="ChEBI" id="CHEBI:18420"/>
    </cofactor>
    <text evidence="2">Binds 2 magnesium ions per subunit.</text>
</comment>
<dbReference type="SUPFAM" id="SSF64005">
    <property type="entry name" value="Undecaprenyl diphosphate synthase"/>
    <property type="match status" value="1"/>
</dbReference>
<feature type="binding site" evidence="2">
    <location>
        <position position="27"/>
    </location>
    <ligand>
        <name>Mg(2+)</name>
        <dbReference type="ChEBI" id="CHEBI:18420"/>
    </ligand>
</feature>
<sequence>MVSNNIMGYKEQIDLSRLPEHVAIIMDGNGRWAKGKGKLRIFGHHNGVLSVRDVVEGAGELGVKYLTLYTFSAENWNRPSIEVTAIMELLVSTINKEIKKLMQNNVRLNAIGDLNMLPGKCHRELLGAIEKTSGNTGLVLTLALSYSSRRELAQAAKNIALKVQQGELNPEDVTEEVFAQNLYTHNLPDPELLIRTSGEFRISNYLLWQIAYAELYFTHKLWPDFRREDLYEAILDYQKRERRFGMTSEQVN</sequence>
<comment type="caution">
    <text evidence="3">The sequence shown here is derived from an EMBL/GenBank/DDBJ whole genome shotgun (WGS) entry which is preliminary data.</text>
</comment>
<dbReference type="PANTHER" id="PTHR10291:SF0">
    <property type="entry name" value="DEHYDRODOLICHYL DIPHOSPHATE SYNTHASE 2"/>
    <property type="match status" value="1"/>
</dbReference>
<dbReference type="EC" id="2.5.1.-" evidence="2"/>
<dbReference type="InterPro" id="IPR001441">
    <property type="entry name" value="UPP_synth-like"/>
</dbReference>
<dbReference type="Gene3D" id="3.40.1180.10">
    <property type="entry name" value="Decaprenyl diphosphate synthase-like"/>
    <property type="match status" value="1"/>
</dbReference>
<dbReference type="PROSITE" id="PS01066">
    <property type="entry name" value="UPP_SYNTHASE"/>
    <property type="match status" value="1"/>
</dbReference>
<protein>
    <recommendedName>
        <fullName evidence="2">Isoprenyl transferase</fullName>
        <ecNumber evidence="2">2.5.1.-</ecNumber>
    </recommendedName>
</protein>
<dbReference type="EMBL" id="JAVLVU010000001">
    <property type="protein sequence ID" value="MDT3404826.1"/>
    <property type="molecule type" value="Genomic_DNA"/>
</dbReference>
<dbReference type="PANTHER" id="PTHR10291">
    <property type="entry name" value="DEHYDRODOLICHYL DIPHOSPHATE SYNTHASE FAMILY MEMBER"/>
    <property type="match status" value="1"/>
</dbReference>
<dbReference type="NCBIfam" id="TIGR00055">
    <property type="entry name" value="uppS"/>
    <property type="match status" value="1"/>
</dbReference>
<comment type="similarity">
    <text evidence="2">Belongs to the UPP synthase family.</text>
</comment>
<evidence type="ECO:0000256" key="1">
    <source>
        <dbReference type="ARBA" id="ARBA00022679"/>
    </source>
</evidence>
<feature type="binding site" evidence="2">
    <location>
        <position position="214"/>
    </location>
    <ligand>
        <name>Mg(2+)</name>
        <dbReference type="ChEBI" id="CHEBI:18420"/>
    </ligand>
</feature>
<comment type="function">
    <text evidence="2">Catalyzes the condensation of isopentenyl diphosphate (IPP) with allylic pyrophosphates generating different type of terpenoids.</text>
</comment>
<evidence type="ECO:0000313" key="3">
    <source>
        <dbReference type="EMBL" id="MDT3404826.1"/>
    </source>
</evidence>
<comment type="subunit">
    <text evidence="2">Homodimer.</text>
</comment>
<reference evidence="4" key="1">
    <citation type="submission" date="2023-07" db="EMBL/GenBank/DDBJ databases">
        <title>Functional and genomic diversity of the sorghum phyllosphere microbiome.</title>
        <authorList>
            <person name="Shade A."/>
        </authorList>
    </citation>
    <scope>NUCLEOTIDE SEQUENCE [LARGE SCALE GENOMIC DNA]</scope>
    <source>
        <strain evidence="4">SORGH_AS_0422</strain>
    </source>
</reference>
<name>A0ABU3GZG2_9SPHI</name>
<accession>A0ABU3GZG2</accession>
<feature type="binding site" evidence="2">
    <location>
        <begin position="28"/>
        <end position="31"/>
    </location>
    <ligand>
        <name>substrate</name>
    </ligand>
</feature>
<feature type="binding site" evidence="2">
    <location>
        <position position="32"/>
    </location>
    <ligand>
        <name>substrate</name>
    </ligand>
</feature>